<dbReference type="PROSITE" id="PS50850">
    <property type="entry name" value="MFS"/>
    <property type="match status" value="1"/>
</dbReference>
<keyword evidence="9" id="KW-1185">Reference proteome</keyword>
<evidence type="ECO:0000256" key="3">
    <source>
        <dbReference type="ARBA" id="ARBA00022692"/>
    </source>
</evidence>
<evidence type="ECO:0000256" key="6">
    <source>
        <dbReference type="SAM" id="Phobius"/>
    </source>
</evidence>
<dbReference type="InterPro" id="IPR011701">
    <property type="entry name" value="MFS"/>
</dbReference>
<comment type="subcellular location">
    <subcellularLocation>
        <location evidence="1">Membrane</location>
        <topology evidence="1">Multi-pass membrane protein</topology>
    </subcellularLocation>
</comment>
<dbReference type="InterPro" id="IPR036259">
    <property type="entry name" value="MFS_trans_sf"/>
</dbReference>
<evidence type="ECO:0000256" key="4">
    <source>
        <dbReference type="ARBA" id="ARBA00022989"/>
    </source>
</evidence>
<feature type="non-terminal residue" evidence="8">
    <location>
        <position position="543"/>
    </location>
</feature>
<dbReference type="InterPro" id="IPR020846">
    <property type="entry name" value="MFS_dom"/>
</dbReference>
<feature type="transmembrane region" description="Helical" evidence="6">
    <location>
        <begin position="387"/>
        <end position="411"/>
    </location>
</feature>
<dbReference type="Pfam" id="PF07690">
    <property type="entry name" value="MFS_1"/>
    <property type="match status" value="1"/>
</dbReference>
<dbReference type="AlphaFoldDB" id="N1Q8N7"/>
<feature type="transmembrane region" description="Helical" evidence="6">
    <location>
        <begin position="80"/>
        <end position="98"/>
    </location>
</feature>
<dbReference type="eggNOG" id="KOG2533">
    <property type="taxonomic scope" value="Eukaryota"/>
</dbReference>
<dbReference type="VEuPathDB" id="FungiDB:MYCFIDRAFT_97184"/>
<dbReference type="Gene3D" id="1.20.1250.20">
    <property type="entry name" value="MFS general substrate transporter like domains"/>
    <property type="match status" value="2"/>
</dbReference>
<feature type="transmembrane region" description="Helical" evidence="6">
    <location>
        <begin position="423"/>
        <end position="442"/>
    </location>
</feature>
<evidence type="ECO:0000256" key="5">
    <source>
        <dbReference type="ARBA" id="ARBA00023136"/>
    </source>
</evidence>
<feature type="transmembrane region" description="Helical" evidence="6">
    <location>
        <begin position="50"/>
        <end position="68"/>
    </location>
</feature>
<keyword evidence="4 6" id="KW-1133">Transmembrane helix</keyword>
<organism evidence="8 9">
    <name type="scientific">Pseudocercospora fijiensis (strain CIRAD86)</name>
    <name type="common">Black leaf streak disease fungus</name>
    <name type="synonym">Mycosphaerella fijiensis</name>
    <dbReference type="NCBI Taxonomy" id="383855"/>
    <lineage>
        <taxon>Eukaryota</taxon>
        <taxon>Fungi</taxon>
        <taxon>Dikarya</taxon>
        <taxon>Ascomycota</taxon>
        <taxon>Pezizomycotina</taxon>
        <taxon>Dothideomycetes</taxon>
        <taxon>Dothideomycetidae</taxon>
        <taxon>Mycosphaerellales</taxon>
        <taxon>Mycosphaerellaceae</taxon>
        <taxon>Pseudocercospora</taxon>
    </lineage>
</organism>
<dbReference type="KEGG" id="pfj:MYCFIDRAFT_97184"/>
<feature type="transmembrane region" description="Helical" evidence="6">
    <location>
        <begin position="454"/>
        <end position="476"/>
    </location>
</feature>
<reference evidence="8 9" key="1">
    <citation type="journal article" date="2012" name="PLoS Pathog.">
        <title>Diverse lifestyles and strategies of plant pathogenesis encoded in the genomes of eighteen Dothideomycetes fungi.</title>
        <authorList>
            <person name="Ohm R.A."/>
            <person name="Feau N."/>
            <person name="Henrissat B."/>
            <person name="Schoch C.L."/>
            <person name="Horwitz B.A."/>
            <person name="Barry K.W."/>
            <person name="Condon B.J."/>
            <person name="Copeland A.C."/>
            <person name="Dhillon B."/>
            <person name="Glaser F."/>
            <person name="Hesse C.N."/>
            <person name="Kosti I."/>
            <person name="LaButti K."/>
            <person name="Lindquist E.A."/>
            <person name="Lucas S."/>
            <person name="Salamov A.A."/>
            <person name="Bradshaw R.E."/>
            <person name="Ciuffetti L."/>
            <person name="Hamelin R.C."/>
            <person name="Kema G.H.J."/>
            <person name="Lawrence C."/>
            <person name="Scott J.A."/>
            <person name="Spatafora J.W."/>
            <person name="Turgeon B.G."/>
            <person name="de Wit P.J.G.M."/>
            <person name="Zhong S."/>
            <person name="Goodwin S.B."/>
            <person name="Grigoriev I.V."/>
        </authorList>
    </citation>
    <scope>NUCLEOTIDE SEQUENCE [LARGE SCALE GENOMIC DNA]</scope>
    <source>
        <strain evidence="8 9">CIRAD86</strain>
    </source>
</reference>
<feature type="transmembrane region" description="Helical" evidence="6">
    <location>
        <begin position="180"/>
        <end position="200"/>
    </location>
</feature>
<feature type="domain" description="Major facilitator superfamily (MFS) profile" evidence="7">
    <location>
        <begin position="13"/>
        <end position="480"/>
    </location>
</feature>
<feature type="transmembrane region" description="Helical" evidence="6">
    <location>
        <begin position="140"/>
        <end position="160"/>
    </location>
</feature>
<accession>N1Q8N7</accession>
<keyword evidence="5 6" id="KW-0472">Membrane</keyword>
<dbReference type="Proteomes" id="UP000016932">
    <property type="component" value="Unassembled WGS sequence"/>
</dbReference>
<gene>
    <name evidence="8" type="ORF">MYCFIDRAFT_97184</name>
</gene>
<dbReference type="PANTHER" id="PTHR43791:SF21">
    <property type="entry name" value="MAJOR FACILITATOR SUPERFAMILY (MFS) PROFILE DOMAIN-CONTAINING PROTEIN"/>
    <property type="match status" value="1"/>
</dbReference>
<dbReference type="OrthoDB" id="2985014at2759"/>
<dbReference type="EMBL" id="KB446555">
    <property type="protein sequence ID" value="EME89260.1"/>
    <property type="molecule type" value="Genomic_DNA"/>
</dbReference>
<dbReference type="GO" id="GO:0016020">
    <property type="term" value="C:membrane"/>
    <property type="evidence" value="ECO:0007669"/>
    <property type="project" value="UniProtKB-SubCell"/>
</dbReference>
<dbReference type="GO" id="GO:0022857">
    <property type="term" value="F:transmembrane transporter activity"/>
    <property type="evidence" value="ECO:0007669"/>
    <property type="project" value="InterPro"/>
</dbReference>
<evidence type="ECO:0000256" key="1">
    <source>
        <dbReference type="ARBA" id="ARBA00004141"/>
    </source>
</evidence>
<name>N1Q8N7_PSEFD</name>
<feature type="transmembrane region" description="Helical" evidence="6">
    <location>
        <begin position="293"/>
        <end position="318"/>
    </location>
</feature>
<feature type="transmembrane region" description="Helical" evidence="6">
    <location>
        <begin position="362"/>
        <end position="381"/>
    </location>
</feature>
<proteinExistence type="predicted"/>
<dbReference type="GeneID" id="19342934"/>
<dbReference type="RefSeq" id="XP_007921963.1">
    <property type="nucleotide sequence ID" value="XM_007923772.1"/>
</dbReference>
<evidence type="ECO:0000256" key="2">
    <source>
        <dbReference type="ARBA" id="ARBA00022448"/>
    </source>
</evidence>
<dbReference type="HOGENOM" id="CLU_001265_0_1_1"/>
<feature type="non-terminal residue" evidence="8">
    <location>
        <position position="1"/>
    </location>
</feature>
<evidence type="ECO:0000259" key="7">
    <source>
        <dbReference type="PROSITE" id="PS50850"/>
    </source>
</evidence>
<keyword evidence="2" id="KW-0813">Transport</keyword>
<protein>
    <recommendedName>
        <fullName evidence="7">Major facilitator superfamily (MFS) profile domain-containing protein</fullName>
    </recommendedName>
</protein>
<dbReference type="PANTHER" id="PTHR43791">
    <property type="entry name" value="PERMEASE-RELATED"/>
    <property type="match status" value="1"/>
</dbReference>
<evidence type="ECO:0000313" key="8">
    <source>
        <dbReference type="EMBL" id="EME89260.1"/>
    </source>
</evidence>
<keyword evidence="3 6" id="KW-0812">Transmembrane</keyword>
<feature type="transmembrane region" description="Helical" evidence="6">
    <location>
        <begin position="330"/>
        <end position="350"/>
    </location>
</feature>
<evidence type="ECO:0000313" key="9">
    <source>
        <dbReference type="Proteomes" id="UP000016932"/>
    </source>
</evidence>
<dbReference type="SUPFAM" id="SSF103473">
    <property type="entry name" value="MFS general substrate transporter"/>
    <property type="match status" value="1"/>
</dbReference>
<sequence>VNRRTVRKLDAILLPFLALLFLLNSLDKSNIGNAETAGFTFDTGLSRKDVNTSMAVFFFVFVLLQPVGAALGRRYGMQRYVPTCMSLWGLTTILHIFVRKRWHLILLRVMIATLESGFYPTTVSYMSLFYTKYEFAVRLGFFYGMTAVSGVVGGILSWGIFSEFPGHDNDDDHGWKSWEVLFLIEGCMTMTVALIGFLWLPRSADSAWFLNPEERTWAEARMRQDTISSHEAKSAMHEDPIHEEPFEEVELDPDEPADSGTGGINSVVSAMSVTADSGLSRQDILSAVFSYKIWYLLICNILSAIPATAFGVLLPILVKELSPSLKLSPAASNLLSAPPFAFGAIVLFIFTAWSDRSRTRIVPILSGLVLLLAGLAMTVLSPVNNYWLRYVSLCVLLSGSFIASPLTVAWLANNTPEQGKRAILLGINGWGNLAGVFMQILFTPKDKDRGYIRSFTILLVCSLASFVGFVFFRILLLRENRFRDNVLRGWSEEEKEREQLLGDVPARDHFGHRLAKRCGILAFASRLGLEDGRRGDEKLTFRY</sequence>